<evidence type="ECO:0000259" key="11">
    <source>
        <dbReference type="PROSITE" id="PS51471"/>
    </source>
</evidence>
<reference evidence="12 13" key="1">
    <citation type="submission" date="2018-10" db="EMBL/GenBank/DDBJ databases">
        <title>A high-quality apple genome assembly.</title>
        <authorList>
            <person name="Hu J."/>
        </authorList>
    </citation>
    <scope>NUCLEOTIDE SEQUENCE [LARGE SCALE GENOMIC DNA]</scope>
    <source>
        <strain evidence="13">cv. HFTH1</strain>
        <tissue evidence="12">Young leaf</tissue>
    </source>
</reference>
<gene>
    <name evidence="12" type="ORF">DVH24_037914</name>
</gene>
<keyword evidence="6" id="KW-0847">Vitamin C</keyword>
<accession>A0A498JYP3</accession>
<dbReference type="InterPro" id="IPR027443">
    <property type="entry name" value="IPNS-like_sf"/>
</dbReference>
<evidence type="ECO:0000256" key="1">
    <source>
        <dbReference type="ARBA" id="ARBA00004123"/>
    </source>
</evidence>
<dbReference type="GO" id="GO:0046872">
    <property type="term" value="F:metal ion binding"/>
    <property type="evidence" value="ECO:0007669"/>
    <property type="project" value="UniProtKB-KW"/>
</dbReference>
<comment type="caution">
    <text evidence="12">The sequence shown here is derived from an EMBL/GenBank/DDBJ whole genome shotgun (WGS) entry which is preliminary data.</text>
</comment>
<evidence type="ECO:0000256" key="4">
    <source>
        <dbReference type="ARBA" id="ARBA00022490"/>
    </source>
</evidence>
<dbReference type="InterPro" id="IPR050295">
    <property type="entry name" value="Plant_2OG-oxidoreductases"/>
</dbReference>
<evidence type="ECO:0000256" key="3">
    <source>
        <dbReference type="ARBA" id="ARBA00008056"/>
    </source>
</evidence>
<dbReference type="SMR" id="A0A498JYP3"/>
<feature type="domain" description="Fe2OG dioxygenase" evidence="11">
    <location>
        <begin position="281"/>
        <end position="381"/>
    </location>
</feature>
<dbReference type="PANTHER" id="PTHR47991">
    <property type="entry name" value="OXOGLUTARATE/IRON-DEPENDENT DIOXYGENASE"/>
    <property type="match status" value="1"/>
</dbReference>
<dbReference type="Proteomes" id="UP000290289">
    <property type="component" value="Chromosome 5"/>
</dbReference>
<keyword evidence="8" id="KW-0539">Nucleus</keyword>
<keyword evidence="13" id="KW-1185">Reference proteome</keyword>
<comment type="subcellular location">
    <subcellularLocation>
        <location evidence="2">Cytoplasm</location>
    </subcellularLocation>
    <subcellularLocation>
        <location evidence="1">Nucleus</location>
    </subcellularLocation>
</comment>
<dbReference type="GO" id="GO:0031418">
    <property type="term" value="F:L-ascorbic acid binding"/>
    <property type="evidence" value="ECO:0007669"/>
    <property type="project" value="UniProtKB-KW"/>
</dbReference>
<evidence type="ECO:0000256" key="8">
    <source>
        <dbReference type="ARBA" id="ARBA00023242"/>
    </source>
</evidence>
<dbReference type="GO" id="GO:0016491">
    <property type="term" value="F:oxidoreductase activity"/>
    <property type="evidence" value="ECO:0007669"/>
    <property type="project" value="UniProtKB-KW"/>
</dbReference>
<keyword evidence="10" id="KW-0560">Oxidoreductase</keyword>
<dbReference type="GO" id="GO:0005634">
    <property type="term" value="C:nucleus"/>
    <property type="evidence" value="ECO:0007669"/>
    <property type="project" value="UniProtKB-SubCell"/>
</dbReference>
<evidence type="ECO:0000256" key="9">
    <source>
        <dbReference type="ARBA" id="ARBA00059922"/>
    </source>
</evidence>
<dbReference type="AlphaFoldDB" id="A0A498JYP3"/>
<dbReference type="Pfam" id="PF03171">
    <property type="entry name" value="2OG-FeII_Oxy"/>
    <property type="match status" value="1"/>
</dbReference>
<evidence type="ECO:0000256" key="10">
    <source>
        <dbReference type="RuleBase" id="RU003682"/>
    </source>
</evidence>
<evidence type="ECO:0000313" key="12">
    <source>
        <dbReference type="EMBL" id="RXI00366.1"/>
    </source>
</evidence>
<sequence>MWLNRDHTNRGHGEDTELGGQRIQVPYVNVPSCSINTIFLFRYFCTPLKVSKPSFPSLPFFWIYKLRLVFSASSSFPSPMASVDASEPKVASIKTLADSDALTYVPSEYAYTMDPNDKGDENDPEHSIPIIDFALLTSASPDERAQMIQKIGKACEEWGFFQVINHGVPESLMKEMIDACRRFFELPEEEKKEFQTRNLLDPIKCGTSFNVAIDKVRLWRDYLKVIAHPEFNSLYKPAGYSEVSLEFSKRTHAVATEILNGISESLGLEADYIAKAMNWDRGLQILAANYYPACPQPDLAIGIPPHTDHGLVTLLIQNDMCGLEVKHNDQWVLVKAAPGAFVVNVGDQMQILTNDKYKSVWHRATVNNTATRISIAVPHGPALDTPALPIPELLEKEGEKAKYIGMTYEKFMELQASPAAYMMPCLDHLRVKDN</sequence>
<dbReference type="GO" id="GO:0005737">
    <property type="term" value="C:cytoplasm"/>
    <property type="evidence" value="ECO:0007669"/>
    <property type="project" value="UniProtKB-SubCell"/>
</dbReference>
<dbReference type="Gene3D" id="2.60.120.330">
    <property type="entry name" value="B-lactam Antibiotic, Isopenicillin N Synthase, Chain"/>
    <property type="match status" value="1"/>
</dbReference>
<proteinExistence type="inferred from homology"/>
<evidence type="ECO:0000256" key="6">
    <source>
        <dbReference type="ARBA" id="ARBA00022896"/>
    </source>
</evidence>
<dbReference type="FunFam" id="2.60.120.330:FF:000015">
    <property type="entry name" value="Protein DMR6-LIKE OXYGENASE 1"/>
    <property type="match status" value="1"/>
</dbReference>
<protein>
    <recommendedName>
        <fullName evidence="11">Fe2OG dioxygenase domain-containing protein</fullName>
    </recommendedName>
</protein>
<dbReference type="SUPFAM" id="SSF51197">
    <property type="entry name" value="Clavaminate synthase-like"/>
    <property type="match status" value="1"/>
</dbReference>
<comment type="similarity">
    <text evidence="3 10">Belongs to the iron/ascorbate-dependent oxidoreductase family.</text>
</comment>
<dbReference type="PROSITE" id="PS51471">
    <property type="entry name" value="FE2OG_OXY"/>
    <property type="match status" value="1"/>
</dbReference>
<name>A0A498JYP3_MALDO</name>
<evidence type="ECO:0000313" key="13">
    <source>
        <dbReference type="Proteomes" id="UP000290289"/>
    </source>
</evidence>
<comment type="function">
    <text evidence="9">Involved in the regulation of shoot development and salicylic acid (SA) homeostasis.</text>
</comment>
<evidence type="ECO:0000256" key="2">
    <source>
        <dbReference type="ARBA" id="ARBA00004496"/>
    </source>
</evidence>
<dbReference type="Pfam" id="PF14226">
    <property type="entry name" value="DIOX_N"/>
    <property type="match status" value="1"/>
</dbReference>
<keyword evidence="4" id="KW-0963">Cytoplasm</keyword>
<organism evidence="12 13">
    <name type="scientific">Malus domestica</name>
    <name type="common">Apple</name>
    <name type="synonym">Pyrus malus</name>
    <dbReference type="NCBI Taxonomy" id="3750"/>
    <lineage>
        <taxon>Eukaryota</taxon>
        <taxon>Viridiplantae</taxon>
        <taxon>Streptophyta</taxon>
        <taxon>Embryophyta</taxon>
        <taxon>Tracheophyta</taxon>
        <taxon>Spermatophyta</taxon>
        <taxon>Magnoliopsida</taxon>
        <taxon>eudicotyledons</taxon>
        <taxon>Gunneridae</taxon>
        <taxon>Pentapetalae</taxon>
        <taxon>rosids</taxon>
        <taxon>fabids</taxon>
        <taxon>Rosales</taxon>
        <taxon>Rosaceae</taxon>
        <taxon>Amygdaloideae</taxon>
        <taxon>Maleae</taxon>
        <taxon>Malus</taxon>
    </lineage>
</organism>
<dbReference type="InterPro" id="IPR026992">
    <property type="entry name" value="DIOX_N"/>
</dbReference>
<dbReference type="STRING" id="3750.A0A498JYP3"/>
<evidence type="ECO:0000256" key="7">
    <source>
        <dbReference type="ARBA" id="ARBA00023004"/>
    </source>
</evidence>
<dbReference type="Gramene" id="mRNA:MD05G0038400">
    <property type="protein sequence ID" value="mRNA:MD05G0038400"/>
    <property type="gene ID" value="MD05G0038400"/>
</dbReference>
<dbReference type="EMBL" id="RDQH01000331">
    <property type="protein sequence ID" value="RXI00366.1"/>
    <property type="molecule type" value="Genomic_DNA"/>
</dbReference>
<keyword evidence="7 10" id="KW-0408">Iron</keyword>
<evidence type="ECO:0000256" key="5">
    <source>
        <dbReference type="ARBA" id="ARBA00022723"/>
    </source>
</evidence>
<dbReference type="InterPro" id="IPR044861">
    <property type="entry name" value="IPNS-like_FE2OG_OXY"/>
</dbReference>
<keyword evidence="5 10" id="KW-0479">Metal-binding</keyword>
<dbReference type="InterPro" id="IPR005123">
    <property type="entry name" value="Oxoglu/Fe-dep_dioxygenase_dom"/>
</dbReference>